<dbReference type="CDD" id="cd17287">
    <property type="entry name" value="RMtype1_S_EcoN10ORF171P_TRD2-CR2_like"/>
    <property type="match status" value="1"/>
</dbReference>
<keyword evidence="6" id="KW-0255">Endonuclease</keyword>
<dbReference type="Gene3D" id="3.90.220.20">
    <property type="entry name" value="DNA methylase specificity domains"/>
    <property type="match status" value="2"/>
</dbReference>
<dbReference type="InterPro" id="IPR052021">
    <property type="entry name" value="Type-I_RS_S_subunit"/>
</dbReference>
<keyword evidence="2" id="KW-0680">Restriction system</keyword>
<dbReference type="InterPro" id="IPR000055">
    <property type="entry name" value="Restrct_endonuc_typeI_TRD"/>
</dbReference>
<reference evidence="6 7" key="1">
    <citation type="submission" date="2020-05" db="EMBL/GenBank/DDBJ databases">
        <title>MicrobeNet Type strains.</title>
        <authorList>
            <person name="Nicholson A.C."/>
        </authorList>
    </citation>
    <scope>NUCLEOTIDE SEQUENCE [LARGE SCALE GENOMIC DNA]</scope>
    <source>
        <strain evidence="6 7">ATCC 700815</strain>
    </source>
</reference>
<dbReference type="Pfam" id="PF01420">
    <property type="entry name" value="Methylase_S"/>
    <property type="match status" value="1"/>
</dbReference>
<dbReference type="SUPFAM" id="SSF116734">
    <property type="entry name" value="DNA methylase specificity domain"/>
    <property type="match status" value="2"/>
</dbReference>
<evidence type="ECO:0000256" key="1">
    <source>
        <dbReference type="ARBA" id="ARBA00010923"/>
    </source>
</evidence>
<feature type="domain" description="Type I restriction modification DNA specificity" evidence="5">
    <location>
        <begin position="204"/>
        <end position="371"/>
    </location>
</feature>
<evidence type="ECO:0000259" key="5">
    <source>
        <dbReference type="Pfam" id="PF01420"/>
    </source>
</evidence>
<gene>
    <name evidence="6" type="ORF">HLB16_01170</name>
</gene>
<name>A0A849B6A0_9BURK</name>
<keyword evidence="6" id="KW-0378">Hydrolase</keyword>
<comment type="caution">
    <text evidence="6">The sequence shown here is derived from an EMBL/GenBank/DDBJ whole genome shotgun (WGS) entry which is preliminary data.</text>
</comment>
<protein>
    <submittedName>
        <fullName evidence="6">Restriction endonuclease subunit S</fullName>
    </submittedName>
</protein>
<feature type="coiled-coil region" evidence="4">
    <location>
        <begin position="352"/>
        <end position="379"/>
    </location>
</feature>
<dbReference type="Proteomes" id="UP000542973">
    <property type="component" value="Unassembled WGS sequence"/>
</dbReference>
<evidence type="ECO:0000256" key="2">
    <source>
        <dbReference type="ARBA" id="ARBA00022747"/>
    </source>
</evidence>
<evidence type="ECO:0000256" key="3">
    <source>
        <dbReference type="ARBA" id="ARBA00023125"/>
    </source>
</evidence>
<dbReference type="GO" id="GO:0004519">
    <property type="term" value="F:endonuclease activity"/>
    <property type="evidence" value="ECO:0007669"/>
    <property type="project" value="UniProtKB-KW"/>
</dbReference>
<dbReference type="GO" id="GO:0009307">
    <property type="term" value="P:DNA restriction-modification system"/>
    <property type="evidence" value="ECO:0007669"/>
    <property type="project" value="UniProtKB-KW"/>
</dbReference>
<dbReference type="InterPro" id="IPR044946">
    <property type="entry name" value="Restrct_endonuc_typeI_TRD_sf"/>
</dbReference>
<keyword evidence="3" id="KW-0238">DNA-binding</keyword>
<evidence type="ECO:0000313" key="6">
    <source>
        <dbReference type="EMBL" id="NNH09493.1"/>
    </source>
</evidence>
<dbReference type="EMBL" id="JABEMD010000001">
    <property type="protein sequence ID" value="NNH09493.1"/>
    <property type="molecule type" value="Genomic_DNA"/>
</dbReference>
<proteinExistence type="inferred from homology"/>
<dbReference type="RefSeq" id="WP_151022154.1">
    <property type="nucleotide sequence ID" value="NZ_BAAAEB010000007.1"/>
</dbReference>
<organism evidence="6 7">
    <name type="scientific">Cupriavidus gilardii</name>
    <dbReference type="NCBI Taxonomy" id="82541"/>
    <lineage>
        <taxon>Bacteria</taxon>
        <taxon>Pseudomonadati</taxon>
        <taxon>Pseudomonadota</taxon>
        <taxon>Betaproteobacteria</taxon>
        <taxon>Burkholderiales</taxon>
        <taxon>Burkholderiaceae</taxon>
        <taxon>Cupriavidus</taxon>
    </lineage>
</organism>
<comment type="similarity">
    <text evidence="1">Belongs to the type-I restriction system S methylase family.</text>
</comment>
<keyword evidence="6" id="KW-0540">Nuclease</keyword>
<dbReference type="PANTHER" id="PTHR30408:SF12">
    <property type="entry name" value="TYPE I RESTRICTION ENZYME MJAVIII SPECIFICITY SUBUNIT"/>
    <property type="match status" value="1"/>
</dbReference>
<evidence type="ECO:0000256" key="4">
    <source>
        <dbReference type="SAM" id="Coils"/>
    </source>
</evidence>
<dbReference type="Gene3D" id="1.10.287.1120">
    <property type="entry name" value="Bipartite methylase S protein"/>
    <property type="match status" value="1"/>
</dbReference>
<dbReference type="AlphaFoldDB" id="A0A849B6A0"/>
<dbReference type="GO" id="GO:0003677">
    <property type="term" value="F:DNA binding"/>
    <property type="evidence" value="ECO:0007669"/>
    <property type="project" value="UniProtKB-KW"/>
</dbReference>
<sequence length="407" mass="44888">MSQLWDTASVADCLVPVSTAGRTKIQTRDYKPAGRFPVIDQGQEQIAGWTDDESAVIDSPLPLIVFGDHTRAFKFVDRPFARGADGTQLLRPKASIDPLFFFYACRAIDLPARGYNRHFTVLKEKELSYPVNANEQQSVAGVLHKAELALQQQTTLLGNLQELKRAAMRELFTRGLRGEAQKETEIGLVPESWELAPIGAHHAVVSGGTPSRGNPAFWSGGTIPWAKTTEVDYCVITETEEHITPLGLESSAAKMLPAGTLLMAMYGQGITRGKVAILGIEATCNQACAAITPKDDAVLPRYLYHFLTWRYEAIRSLAHGGQQQNLNLEIVRDLPVVYPQSKDEQDEIVTILDAIDRKIDLHRAKREVLEELFESLLRKLMTGEIAVSDLDLSALSPASTQHEEATA</sequence>
<evidence type="ECO:0000313" key="7">
    <source>
        <dbReference type="Proteomes" id="UP000542973"/>
    </source>
</evidence>
<accession>A0A849B6A0</accession>
<keyword evidence="4" id="KW-0175">Coiled coil</keyword>
<dbReference type="PANTHER" id="PTHR30408">
    <property type="entry name" value="TYPE-1 RESTRICTION ENZYME ECOKI SPECIFICITY PROTEIN"/>
    <property type="match status" value="1"/>
</dbReference>